<evidence type="ECO:0000313" key="2">
    <source>
        <dbReference type="Proteomes" id="UP000887575"/>
    </source>
</evidence>
<proteinExistence type="predicted"/>
<evidence type="ECO:0000313" key="3">
    <source>
        <dbReference type="WBParaSite" id="MBELARI_LOCUS1745"/>
    </source>
</evidence>
<protein>
    <submittedName>
        <fullName evidence="3">Uncharacterized protein</fullName>
    </submittedName>
</protein>
<dbReference type="Proteomes" id="UP000887575">
    <property type="component" value="Unassembled WGS sequence"/>
</dbReference>
<name>A0AAF3ETF8_9BILA</name>
<feature type="signal peptide" evidence="1">
    <location>
        <begin position="1"/>
        <end position="17"/>
    </location>
</feature>
<reference evidence="3" key="1">
    <citation type="submission" date="2024-02" db="UniProtKB">
        <authorList>
            <consortium name="WormBaseParasite"/>
        </authorList>
    </citation>
    <scope>IDENTIFICATION</scope>
</reference>
<dbReference type="AlphaFoldDB" id="A0AAF3ETF8"/>
<keyword evidence="1" id="KW-0732">Signal</keyword>
<feature type="chain" id="PRO_5042294623" evidence="1">
    <location>
        <begin position="18"/>
        <end position="118"/>
    </location>
</feature>
<accession>A0AAF3ETF8</accession>
<organism evidence="2 3">
    <name type="scientific">Mesorhabditis belari</name>
    <dbReference type="NCBI Taxonomy" id="2138241"/>
    <lineage>
        <taxon>Eukaryota</taxon>
        <taxon>Metazoa</taxon>
        <taxon>Ecdysozoa</taxon>
        <taxon>Nematoda</taxon>
        <taxon>Chromadorea</taxon>
        <taxon>Rhabditida</taxon>
        <taxon>Rhabditina</taxon>
        <taxon>Rhabditomorpha</taxon>
        <taxon>Rhabditoidea</taxon>
        <taxon>Rhabditidae</taxon>
        <taxon>Mesorhabditinae</taxon>
        <taxon>Mesorhabditis</taxon>
    </lineage>
</organism>
<evidence type="ECO:0000256" key="1">
    <source>
        <dbReference type="SAM" id="SignalP"/>
    </source>
</evidence>
<dbReference type="WBParaSite" id="MBELARI_LOCUS1745">
    <property type="protein sequence ID" value="MBELARI_LOCUS1745"/>
    <property type="gene ID" value="MBELARI_LOCUS1745"/>
</dbReference>
<keyword evidence="2" id="KW-1185">Reference proteome</keyword>
<sequence length="118" mass="13410">MFLFLLIIGLFIDVCHGYLTWSFGGDDDDDYYSGRRYLGGSYGQPTVQQTYGQPFYGQPSYSPVTYSSVNMGGRSAGQCQVIRYLGNQYVDYLRTNKKTPFCPIEVIKTRHLFGSELI</sequence>